<proteinExistence type="predicted"/>
<reference evidence="2 3" key="1">
    <citation type="submission" date="2013-06" db="EMBL/GenBank/DDBJ databases">
        <authorList>
            <person name="Weinstock G."/>
            <person name="Sodergren E."/>
            <person name="Lobos E.A."/>
            <person name="Fulton L."/>
            <person name="Fulton R."/>
            <person name="Courtney L."/>
            <person name="Fronick C."/>
            <person name="O'Laughlin M."/>
            <person name="Godfrey J."/>
            <person name="Wilson R.M."/>
            <person name="Miner T."/>
            <person name="Farmer C."/>
            <person name="Delehaunty K."/>
            <person name="Cordes M."/>
            <person name="Minx P."/>
            <person name="Tomlinson C."/>
            <person name="Chen J."/>
            <person name="Wollam A."/>
            <person name="Pepin K.H."/>
            <person name="Bhonagiri V."/>
            <person name="Zhang X."/>
            <person name="Warren W."/>
            <person name="Mitreva M."/>
            <person name="Mardis E.R."/>
            <person name="Wilson R.K."/>
        </authorList>
    </citation>
    <scope>NUCLEOTIDE SEQUENCE [LARGE SCALE GENOMIC DNA]</scope>
    <source>
        <strain evidence="2 3">F0510</strain>
    </source>
</reference>
<feature type="compositionally biased region" description="Gly residues" evidence="1">
    <location>
        <begin position="1"/>
        <end position="16"/>
    </location>
</feature>
<gene>
    <name evidence="2" type="ORF">HMPREF1549_02936</name>
</gene>
<dbReference type="AlphaFoldDB" id="U1Q0L0"/>
<sequence length="101" mass="9564">MMSQTGGCGCGCGGHGKQSEQDERAAAPAVAQPLGEGYRPEPVQASPEAVDAVAIAAAVTTALGGAAPQGVTPGHRAGNPLGLRDISAPASTGGGCGCGGH</sequence>
<accession>U1Q0L0</accession>
<evidence type="ECO:0000256" key="1">
    <source>
        <dbReference type="SAM" id="MobiDB-lite"/>
    </source>
</evidence>
<name>U1Q0L0_9ACTO</name>
<dbReference type="HOGENOM" id="CLU_2311857_0_0_11"/>
<feature type="compositionally biased region" description="Gly residues" evidence="1">
    <location>
        <begin position="92"/>
        <end position="101"/>
    </location>
</feature>
<evidence type="ECO:0000313" key="3">
    <source>
        <dbReference type="Proteomes" id="UP000016498"/>
    </source>
</evidence>
<evidence type="ECO:0000313" key="2">
    <source>
        <dbReference type="EMBL" id="ERH15804.1"/>
    </source>
</evidence>
<organism evidence="2 3">
    <name type="scientific">Actinomyces johnsonii F0510</name>
    <dbReference type="NCBI Taxonomy" id="1227262"/>
    <lineage>
        <taxon>Bacteria</taxon>
        <taxon>Bacillati</taxon>
        <taxon>Actinomycetota</taxon>
        <taxon>Actinomycetes</taxon>
        <taxon>Actinomycetales</taxon>
        <taxon>Actinomycetaceae</taxon>
        <taxon>Actinomyces</taxon>
    </lineage>
</organism>
<comment type="caution">
    <text evidence="2">The sequence shown here is derived from an EMBL/GenBank/DDBJ whole genome shotgun (WGS) entry which is preliminary data.</text>
</comment>
<feature type="region of interest" description="Disordered" evidence="1">
    <location>
        <begin position="65"/>
        <end position="101"/>
    </location>
</feature>
<feature type="region of interest" description="Disordered" evidence="1">
    <location>
        <begin position="1"/>
        <end position="45"/>
    </location>
</feature>
<dbReference type="Proteomes" id="UP000016498">
    <property type="component" value="Unassembled WGS sequence"/>
</dbReference>
<dbReference type="PATRIC" id="fig|1227262.3.peg.2387"/>
<protein>
    <submittedName>
        <fullName evidence="2">Uncharacterized protein</fullName>
    </submittedName>
</protein>
<dbReference type="EMBL" id="AWSD01000353">
    <property type="protein sequence ID" value="ERH15804.1"/>
    <property type="molecule type" value="Genomic_DNA"/>
</dbReference>